<comment type="caution">
    <text evidence="1">The sequence shown here is derived from an EMBL/GenBank/DDBJ whole genome shotgun (WGS) entry which is preliminary data.</text>
</comment>
<dbReference type="EMBL" id="JAQQWI010000009">
    <property type="protein sequence ID" value="KAK8023186.1"/>
    <property type="molecule type" value="Genomic_DNA"/>
</dbReference>
<keyword evidence="2" id="KW-1185">Reference proteome</keyword>
<gene>
    <name evidence="1" type="ORF">PG991_007067</name>
</gene>
<protein>
    <submittedName>
        <fullName evidence="1">Uncharacterized protein</fullName>
    </submittedName>
</protein>
<reference evidence="1 2" key="1">
    <citation type="submission" date="2023-01" db="EMBL/GenBank/DDBJ databases">
        <title>Analysis of 21 Apiospora genomes using comparative genomics revels a genus with tremendous synthesis potential of carbohydrate active enzymes and secondary metabolites.</title>
        <authorList>
            <person name="Sorensen T."/>
        </authorList>
    </citation>
    <scope>NUCLEOTIDE SEQUENCE [LARGE SCALE GENOMIC DNA]</scope>
    <source>
        <strain evidence="1 2">CBS 20057</strain>
    </source>
</reference>
<organism evidence="1 2">
    <name type="scientific">Apiospora marii</name>
    <dbReference type="NCBI Taxonomy" id="335849"/>
    <lineage>
        <taxon>Eukaryota</taxon>
        <taxon>Fungi</taxon>
        <taxon>Dikarya</taxon>
        <taxon>Ascomycota</taxon>
        <taxon>Pezizomycotina</taxon>
        <taxon>Sordariomycetes</taxon>
        <taxon>Xylariomycetidae</taxon>
        <taxon>Amphisphaeriales</taxon>
        <taxon>Apiosporaceae</taxon>
        <taxon>Apiospora</taxon>
    </lineage>
</organism>
<name>A0ABR1RZ34_9PEZI</name>
<proteinExistence type="predicted"/>
<evidence type="ECO:0000313" key="1">
    <source>
        <dbReference type="EMBL" id="KAK8023186.1"/>
    </source>
</evidence>
<evidence type="ECO:0000313" key="2">
    <source>
        <dbReference type="Proteomes" id="UP001396898"/>
    </source>
</evidence>
<dbReference type="Proteomes" id="UP001396898">
    <property type="component" value="Unassembled WGS sequence"/>
</dbReference>
<accession>A0ABR1RZ34</accession>
<sequence>MKAPVVTVWNGQDGRQPNGAGINPERRDEFPELPAAADMFRPEGKASCYAAQTWRELLQMAACITRQLLMEVVIGAVIGSRDKVEDSTRVTLAQEGQKERIGCRTEVKLRSNH</sequence>